<dbReference type="Pfam" id="PF01944">
    <property type="entry name" value="SpoIIM"/>
    <property type="match status" value="1"/>
</dbReference>
<dbReference type="InterPro" id="IPR014196">
    <property type="entry name" value="SpoIIM"/>
</dbReference>
<comment type="caution">
    <text evidence="2">The sequence shown here is derived from an EMBL/GenBank/DDBJ whole genome shotgun (WGS) entry which is preliminary data.</text>
</comment>
<dbReference type="RefSeq" id="WP_057978343.1">
    <property type="nucleotide sequence ID" value="NZ_LKHP01000006.1"/>
</dbReference>
<keyword evidence="1" id="KW-0472">Membrane</keyword>
<accession>A0A0R3K3B6</accession>
<feature type="transmembrane region" description="Helical" evidence="1">
    <location>
        <begin position="138"/>
        <end position="158"/>
    </location>
</feature>
<dbReference type="InterPro" id="IPR002798">
    <property type="entry name" value="SpoIIM-like"/>
</dbReference>
<evidence type="ECO:0000313" key="3">
    <source>
        <dbReference type="Proteomes" id="UP000052015"/>
    </source>
</evidence>
<dbReference type="STRING" id="908809.ABG79_01306"/>
<dbReference type="PIRSF" id="PIRSF038973">
    <property type="entry name" value="SpoIIM"/>
    <property type="match status" value="1"/>
</dbReference>
<dbReference type="Proteomes" id="UP000052015">
    <property type="component" value="Unassembled WGS sequence"/>
</dbReference>
<keyword evidence="3" id="KW-1185">Reference proteome</keyword>
<feature type="transmembrane region" description="Helical" evidence="1">
    <location>
        <begin position="170"/>
        <end position="190"/>
    </location>
</feature>
<reference evidence="2 3" key="1">
    <citation type="submission" date="2015-09" db="EMBL/GenBank/DDBJ databases">
        <title>Draft genome sequence of a Caloramator mitchellensis, a moderate thermophile from the Great Artesian Basin of Australia.</title>
        <authorList>
            <person name="Patel B.K."/>
        </authorList>
    </citation>
    <scope>NUCLEOTIDE SEQUENCE [LARGE SCALE GENOMIC DNA]</scope>
    <source>
        <strain evidence="2 3">VF08</strain>
    </source>
</reference>
<keyword evidence="1" id="KW-1133">Transmembrane helix</keyword>
<dbReference type="NCBIfam" id="TIGR02831">
    <property type="entry name" value="spo_II_M"/>
    <property type="match status" value="1"/>
</dbReference>
<gene>
    <name evidence="2" type="primary">spoIIM</name>
    <name evidence="2" type="ORF">ABG79_01306</name>
</gene>
<evidence type="ECO:0000256" key="1">
    <source>
        <dbReference type="SAM" id="Phobius"/>
    </source>
</evidence>
<dbReference type="AlphaFoldDB" id="A0A0R3K3B6"/>
<protein>
    <submittedName>
        <fullName evidence="2">Stage II sporulation protein M</fullName>
    </submittedName>
</protein>
<evidence type="ECO:0000313" key="2">
    <source>
        <dbReference type="EMBL" id="KRQ86815.1"/>
    </source>
</evidence>
<sequence>MRRRGKIDLPYLFKNNTVIFLLVTFLFTIGIVIGALISKGMNYSDKQDLVVYLNNFFQIINKENVNLFVLFFNSLKSNLIIILLVWIISFTIFGSIIASIATIIKGITLGFTISFLLIGFGWRGFIFFLTGILPQNIFLIPGFLMICANSITYSIKSYKKSRYISNSGDFATYSISLVIFLLLILVGSFVESFISPAIVKGLSAYLTIQ</sequence>
<dbReference type="OrthoDB" id="1707382at2"/>
<feature type="transmembrane region" description="Helical" evidence="1">
    <location>
        <begin position="79"/>
        <end position="104"/>
    </location>
</feature>
<feature type="transmembrane region" description="Helical" evidence="1">
    <location>
        <begin position="12"/>
        <end position="37"/>
    </location>
</feature>
<organism evidence="2 3">
    <name type="scientific">Caloramator mitchellensis</name>
    <dbReference type="NCBI Taxonomy" id="908809"/>
    <lineage>
        <taxon>Bacteria</taxon>
        <taxon>Bacillati</taxon>
        <taxon>Bacillota</taxon>
        <taxon>Clostridia</taxon>
        <taxon>Eubacteriales</taxon>
        <taxon>Clostridiaceae</taxon>
        <taxon>Caloramator</taxon>
    </lineage>
</organism>
<feature type="transmembrane region" description="Helical" evidence="1">
    <location>
        <begin position="111"/>
        <end position="132"/>
    </location>
</feature>
<name>A0A0R3K3B6_CALMK</name>
<keyword evidence="1" id="KW-0812">Transmembrane</keyword>
<proteinExistence type="predicted"/>
<dbReference type="EMBL" id="LKHP01000006">
    <property type="protein sequence ID" value="KRQ86815.1"/>
    <property type="molecule type" value="Genomic_DNA"/>
</dbReference>